<dbReference type="GO" id="GO:0016740">
    <property type="term" value="F:transferase activity"/>
    <property type="evidence" value="ECO:0007669"/>
    <property type="project" value="UniProtKB-KW"/>
</dbReference>
<gene>
    <name evidence="2" type="ORF">FM996_19780</name>
</gene>
<dbReference type="Proteomes" id="UP000316781">
    <property type="component" value="Unassembled WGS sequence"/>
</dbReference>
<evidence type="ECO:0000259" key="1">
    <source>
        <dbReference type="Pfam" id="PF13524"/>
    </source>
</evidence>
<dbReference type="EMBL" id="VJMF01000099">
    <property type="protein sequence ID" value="TRL26520.1"/>
    <property type="molecule type" value="Genomic_DNA"/>
</dbReference>
<organism evidence="2 3">
    <name type="scientific">Methylosinus sporium</name>
    <dbReference type="NCBI Taxonomy" id="428"/>
    <lineage>
        <taxon>Bacteria</taxon>
        <taxon>Pseudomonadati</taxon>
        <taxon>Pseudomonadota</taxon>
        <taxon>Alphaproteobacteria</taxon>
        <taxon>Hyphomicrobiales</taxon>
        <taxon>Methylocystaceae</taxon>
        <taxon>Methylosinus</taxon>
    </lineage>
</organism>
<comment type="caution">
    <text evidence="2">The sequence shown here is derived from an EMBL/GenBank/DDBJ whole genome shotgun (WGS) entry which is preliminary data.</text>
</comment>
<dbReference type="AlphaFoldDB" id="A0A549SDI2"/>
<accession>A0A549SDI2</accession>
<dbReference type="RefSeq" id="WP_142864448.1">
    <property type="nucleotide sequence ID" value="NZ_VJMF01000099.1"/>
</dbReference>
<evidence type="ECO:0000313" key="2">
    <source>
        <dbReference type="EMBL" id="TRL26520.1"/>
    </source>
</evidence>
<name>A0A549SDI2_METSR</name>
<proteinExistence type="predicted"/>
<evidence type="ECO:0000313" key="3">
    <source>
        <dbReference type="Proteomes" id="UP000316781"/>
    </source>
</evidence>
<feature type="domain" description="Spore protein YkvP/CgeB glycosyl transferase-like" evidence="1">
    <location>
        <begin position="211"/>
        <end position="343"/>
    </location>
</feature>
<dbReference type="Pfam" id="PF13524">
    <property type="entry name" value="Glyco_trans_1_2"/>
    <property type="match status" value="1"/>
</dbReference>
<protein>
    <submittedName>
        <fullName evidence="2">Glycosyltransferase</fullName>
    </submittedName>
</protein>
<reference evidence="2 3" key="1">
    <citation type="submission" date="2019-07" db="EMBL/GenBank/DDBJ databases">
        <title>Ln-dependent methylotrophs.</title>
        <authorList>
            <person name="Tani A."/>
        </authorList>
    </citation>
    <scope>NUCLEOTIDE SEQUENCE [LARGE SCALE GENOMIC DNA]</scope>
    <source>
        <strain evidence="2 3">SM89A</strain>
    </source>
</reference>
<keyword evidence="2" id="KW-0808">Transferase</keyword>
<sequence length="360" mass="40237">MSDSQNLQSADLVRMTGTNSPDSLRVLFVGPIAGTSGHRLAAFRRLGHLVTAVNPYEAFRGNSVLHAWAFKTGALGFSGLVERLVGAAIASKRFDLAWVESGDIISAACVETMRRSCGAVVLYHIDNCFAPRDGRRWRLLFAALTHYDLFVAPRDRCVDEALRSGARRALRVNMSADEVVHRRPELSDEDLRIYASEVAFVGTWMPERGPFLLELVRRGVPLKIFGPRWRRAQEFEALGDRVVDERLADAEYVKAISATKVGLVLLSKGNLDLHTTRSFEIPAVGTLLCAERSIDHERLYRENEEAVFWSNAAECADLCFALLADERRRSRVAEAGRRRVAANRSFNEASIFYVLSYLGF</sequence>
<dbReference type="InterPro" id="IPR055259">
    <property type="entry name" value="YkvP/CgeB_Glyco_trans-like"/>
</dbReference>